<evidence type="ECO:0000259" key="1">
    <source>
        <dbReference type="Pfam" id="PF12641"/>
    </source>
</evidence>
<dbReference type="InterPro" id="IPR029039">
    <property type="entry name" value="Flavoprotein-like_sf"/>
</dbReference>
<protein>
    <submittedName>
        <fullName evidence="2">Flavodoxin</fullName>
    </submittedName>
</protein>
<reference evidence="2 3" key="1">
    <citation type="submission" date="2018-08" db="EMBL/GenBank/DDBJ databases">
        <title>Genome analysis of the thermophilic bacterium of the candidate phylum Aminicenantes from deep subsurface aquifer revealed its physiology and ecological role.</title>
        <authorList>
            <person name="Kadnikov V.V."/>
            <person name="Mardanov A.V."/>
            <person name="Beletsky A.V."/>
            <person name="Karnachuk O.V."/>
            <person name="Ravin N.V."/>
        </authorList>
    </citation>
    <scope>NUCLEOTIDE SEQUENCE [LARGE SCALE GENOMIC DNA]</scope>
    <source>
        <strain evidence="2">BY38</strain>
    </source>
</reference>
<dbReference type="SUPFAM" id="SSF52218">
    <property type="entry name" value="Flavoproteins"/>
    <property type="match status" value="1"/>
</dbReference>
<accession>A0A3E2BME2</accession>
<dbReference type="InterPro" id="IPR008254">
    <property type="entry name" value="Flavodoxin/NO_synth"/>
</dbReference>
<dbReference type="Pfam" id="PF12641">
    <property type="entry name" value="Flavodoxin_3"/>
    <property type="match status" value="1"/>
</dbReference>
<dbReference type="AlphaFoldDB" id="A0A3E2BME2"/>
<dbReference type="Proteomes" id="UP000257323">
    <property type="component" value="Unassembled WGS sequence"/>
</dbReference>
<dbReference type="Gene3D" id="3.40.50.360">
    <property type="match status" value="1"/>
</dbReference>
<feature type="domain" description="Flavodoxin-like" evidence="1">
    <location>
        <begin position="4"/>
        <end position="155"/>
    </location>
</feature>
<gene>
    <name evidence="2" type="ORF">OP8BY_2200</name>
</gene>
<organism evidence="2 3">
    <name type="scientific">Candidatus Saccharicenans subterraneus</name>
    <dbReference type="NCBI Taxonomy" id="2508984"/>
    <lineage>
        <taxon>Bacteria</taxon>
        <taxon>Candidatus Aminicenantota</taxon>
        <taxon>Candidatus Aminicenantia</taxon>
        <taxon>Candidatus Aminicenantales</taxon>
        <taxon>Candidatus Saccharicenantaceae</taxon>
        <taxon>Candidatus Saccharicenans</taxon>
    </lineage>
</organism>
<dbReference type="EMBL" id="QUAH01000006">
    <property type="protein sequence ID" value="RFT15802.1"/>
    <property type="molecule type" value="Genomic_DNA"/>
</dbReference>
<evidence type="ECO:0000313" key="3">
    <source>
        <dbReference type="Proteomes" id="UP000257323"/>
    </source>
</evidence>
<dbReference type="GO" id="GO:0010181">
    <property type="term" value="F:FMN binding"/>
    <property type="evidence" value="ECO:0007669"/>
    <property type="project" value="InterPro"/>
</dbReference>
<proteinExistence type="predicted"/>
<evidence type="ECO:0000313" key="2">
    <source>
        <dbReference type="EMBL" id="RFT15802.1"/>
    </source>
</evidence>
<name>A0A3E2BME2_9BACT</name>
<sequence>MRVLVTYLSLSGNTKMVAEAIYEVLPEPKELKPIAQVADLSGYDLVFVGFPVHSHSVPARIEPFLKSLPAGLKTALFMTHGSIPGTRLAREAMEQALILAGQTRILGTFACRGKVSDQAMEILSRSPEHELWTEMAVTARNHPDHHDLEDARTFARWVVNLARQ</sequence>
<comment type="caution">
    <text evidence="2">The sequence shown here is derived from an EMBL/GenBank/DDBJ whole genome shotgun (WGS) entry which is preliminary data.</text>
</comment>